<name>A0AAV4CUI0_9GAST</name>
<dbReference type="EMBL" id="BLXT01006999">
    <property type="protein sequence ID" value="GFO35577.1"/>
    <property type="molecule type" value="Genomic_DNA"/>
</dbReference>
<proteinExistence type="predicted"/>
<reference evidence="1 2" key="1">
    <citation type="journal article" date="2021" name="Elife">
        <title>Chloroplast acquisition without the gene transfer in kleptoplastic sea slugs, Plakobranchus ocellatus.</title>
        <authorList>
            <person name="Maeda T."/>
            <person name="Takahashi S."/>
            <person name="Yoshida T."/>
            <person name="Shimamura S."/>
            <person name="Takaki Y."/>
            <person name="Nagai Y."/>
            <person name="Toyoda A."/>
            <person name="Suzuki Y."/>
            <person name="Arimoto A."/>
            <person name="Ishii H."/>
            <person name="Satoh N."/>
            <person name="Nishiyama T."/>
            <person name="Hasebe M."/>
            <person name="Maruyama T."/>
            <person name="Minagawa J."/>
            <person name="Obokata J."/>
            <person name="Shigenobu S."/>
        </authorList>
    </citation>
    <scope>NUCLEOTIDE SEQUENCE [LARGE SCALE GENOMIC DNA]</scope>
</reference>
<dbReference type="AlphaFoldDB" id="A0AAV4CUI0"/>
<organism evidence="1 2">
    <name type="scientific">Plakobranchus ocellatus</name>
    <dbReference type="NCBI Taxonomy" id="259542"/>
    <lineage>
        <taxon>Eukaryota</taxon>
        <taxon>Metazoa</taxon>
        <taxon>Spiralia</taxon>
        <taxon>Lophotrochozoa</taxon>
        <taxon>Mollusca</taxon>
        <taxon>Gastropoda</taxon>
        <taxon>Heterobranchia</taxon>
        <taxon>Euthyneura</taxon>
        <taxon>Panpulmonata</taxon>
        <taxon>Sacoglossa</taxon>
        <taxon>Placobranchoidea</taxon>
        <taxon>Plakobranchidae</taxon>
        <taxon>Plakobranchus</taxon>
    </lineage>
</organism>
<dbReference type="Proteomes" id="UP000735302">
    <property type="component" value="Unassembled WGS sequence"/>
</dbReference>
<evidence type="ECO:0000313" key="2">
    <source>
        <dbReference type="Proteomes" id="UP000735302"/>
    </source>
</evidence>
<evidence type="ECO:0000313" key="1">
    <source>
        <dbReference type="EMBL" id="GFO35577.1"/>
    </source>
</evidence>
<gene>
    <name evidence="1" type="ORF">PoB_006208200</name>
</gene>
<keyword evidence="2" id="KW-1185">Reference proteome</keyword>
<sequence>MEKKRIRKERENFFLEVGAFGIRQAGQKTIRSEPNKQGKNPLTFGCFRLFHHHQRLHLNNILKTSCFSDKPVPRTSKHHHLNSLRSQDEVFVTLISLDEVFVTLISRDEVFVTLISQDEVFVNLSLQPG</sequence>
<accession>A0AAV4CUI0</accession>
<comment type="caution">
    <text evidence="1">The sequence shown here is derived from an EMBL/GenBank/DDBJ whole genome shotgun (WGS) entry which is preliminary data.</text>
</comment>
<protein>
    <submittedName>
        <fullName evidence="1">Uncharacterized protein</fullName>
    </submittedName>
</protein>